<organism evidence="2 3">
    <name type="scientific">Electrophorus voltai</name>
    <dbReference type="NCBI Taxonomy" id="2609070"/>
    <lineage>
        <taxon>Eukaryota</taxon>
        <taxon>Metazoa</taxon>
        <taxon>Chordata</taxon>
        <taxon>Craniata</taxon>
        <taxon>Vertebrata</taxon>
        <taxon>Euteleostomi</taxon>
        <taxon>Actinopterygii</taxon>
        <taxon>Neopterygii</taxon>
        <taxon>Teleostei</taxon>
        <taxon>Ostariophysi</taxon>
        <taxon>Gymnotiformes</taxon>
        <taxon>Gymnotoidei</taxon>
        <taxon>Gymnotidae</taxon>
        <taxon>Electrophorus</taxon>
    </lineage>
</organism>
<dbReference type="GO" id="GO:0007605">
    <property type="term" value="P:sensory perception of sound"/>
    <property type="evidence" value="ECO:0007669"/>
    <property type="project" value="InterPro"/>
</dbReference>
<evidence type="ECO:0008006" key="4">
    <source>
        <dbReference type="Google" id="ProtNLM"/>
    </source>
</evidence>
<dbReference type="InterPro" id="IPR033023">
    <property type="entry name" value="GRXCR2"/>
</dbReference>
<evidence type="ECO:0000313" key="2">
    <source>
        <dbReference type="EMBL" id="KAK1787345.1"/>
    </source>
</evidence>
<comment type="caution">
    <text evidence="2">The sequence shown here is derived from an EMBL/GenBank/DDBJ whole genome shotgun (WGS) entry which is preliminary data.</text>
</comment>
<dbReference type="AlphaFoldDB" id="A0AAD8YUC8"/>
<gene>
    <name evidence="2" type="ORF">P4O66_002844</name>
</gene>
<dbReference type="Proteomes" id="UP001239994">
    <property type="component" value="Unassembled WGS sequence"/>
</dbReference>
<feature type="region of interest" description="Disordered" evidence="1">
    <location>
        <begin position="222"/>
        <end position="249"/>
    </location>
</feature>
<protein>
    <recommendedName>
        <fullName evidence="4">Glutaredoxin domain-containing cysteine-rich protein 2</fullName>
    </recommendedName>
</protein>
<name>A0AAD8YUC8_9TELE</name>
<evidence type="ECO:0000256" key="1">
    <source>
        <dbReference type="SAM" id="MobiDB-lite"/>
    </source>
</evidence>
<accession>A0AAD8YUC8</accession>
<proteinExistence type="predicted"/>
<dbReference type="PANTHER" id="PTHR46926:SF1">
    <property type="entry name" value="GLUTAREDOXIN DOMAIN-CONTAINING CYSTEINE-RICH PROTEIN 2"/>
    <property type="match status" value="1"/>
</dbReference>
<dbReference type="EMBL" id="JAROKS010000023">
    <property type="protein sequence ID" value="KAK1787345.1"/>
    <property type="molecule type" value="Genomic_DNA"/>
</dbReference>
<keyword evidence="3" id="KW-1185">Reference proteome</keyword>
<feature type="compositionally biased region" description="Basic and acidic residues" evidence="1">
    <location>
        <begin position="1"/>
        <end position="21"/>
    </location>
</feature>
<sequence length="269" mass="29872">MGSEECEPKRQGERGESEAWKEPVGFRSKRRSRNVGEHMMVYGAAHRGAAALSSPPSFTLLLQTALPLRVPGAASSQETSSEPLTTEETMEVPHWNQGPMHEAKPRKVRFKLASSYSGRVLKHVYEDGQELESPGETYPHSFIHAELPRHLHAEQLCGFEEVQELLAKRINIYRGTGGYAPLCYDDLQDGDDKVSLGNAVEPVLDFGKIIIYTNNLKIIRGPQKKAETSRSHHRARGEGGESSPGPDLPAIVGISRRHRQAFLVLHKAH</sequence>
<evidence type="ECO:0000313" key="3">
    <source>
        <dbReference type="Proteomes" id="UP001239994"/>
    </source>
</evidence>
<dbReference type="PANTHER" id="PTHR46926">
    <property type="entry name" value="GLUTAREDOXIN DOMAIN-CONTAINING CYSTEINE-RICH PROTEIN 2"/>
    <property type="match status" value="1"/>
</dbReference>
<feature type="region of interest" description="Disordered" evidence="1">
    <location>
        <begin position="1"/>
        <end position="33"/>
    </location>
</feature>
<reference evidence="2" key="1">
    <citation type="submission" date="2023-03" db="EMBL/GenBank/DDBJ databases">
        <title>Electrophorus voltai genome.</title>
        <authorList>
            <person name="Bian C."/>
        </authorList>
    </citation>
    <scope>NUCLEOTIDE SEQUENCE</scope>
    <source>
        <strain evidence="2">CB-2022</strain>
        <tissue evidence="2">Muscle</tissue>
    </source>
</reference>